<evidence type="ECO:0000256" key="11">
    <source>
        <dbReference type="HAMAP-Rule" id="MF_00415"/>
    </source>
</evidence>
<keyword evidence="10 11" id="KW-0449">Lipoprotein</keyword>
<evidence type="ECO:0000256" key="6">
    <source>
        <dbReference type="ARBA" id="ARBA00023136"/>
    </source>
</evidence>
<comment type="function">
    <text evidence="1 11">Assembles around the rod to form the L-ring and probably protects the motor/basal body from shearing forces during rotation.</text>
</comment>
<dbReference type="Proteomes" id="UP001626537">
    <property type="component" value="Chromosome"/>
</dbReference>
<keyword evidence="12" id="KW-0966">Cell projection</keyword>
<dbReference type="NCBIfam" id="NF001304">
    <property type="entry name" value="PRK00249.1-4"/>
    <property type="match status" value="1"/>
</dbReference>
<dbReference type="Pfam" id="PF02107">
    <property type="entry name" value="FlgH"/>
    <property type="match status" value="1"/>
</dbReference>
<gene>
    <name evidence="11 12" type="primary">flgH</name>
    <name evidence="12" type="ORF">R0135_16110</name>
</gene>
<comment type="subunit">
    <text evidence="4 11">The basal body constitutes a major portion of the flagellar organelle and consists of four rings (L,P,S, and M) mounted on a central rod.</text>
</comment>
<evidence type="ECO:0000256" key="3">
    <source>
        <dbReference type="ARBA" id="ARBA00006929"/>
    </source>
</evidence>
<evidence type="ECO:0000256" key="2">
    <source>
        <dbReference type="ARBA" id="ARBA00004635"/>
    </source>
</evidence>
<comment type="subcellular location">
    <subcellularLocation>
        <location evidence="11">Cell outer membrane</location>
        <topology evidence="11">Lipid-anchor</topology>
    </subcellularLocation>
    <subcellularLocation>
        <location evidence="11">Bacterial flagellum basal body</location>
    </subcellularLocation>
    <subcellularLocation>
        <location evidence="2">Membrane</location>
        <topology evidence="2">Lipid-anchor</topology>
    </subcellularLocation>
</comment>
<dbReference type="PRINTS" id="PR01008">
    <property type="entry name" value="FLGLRINGFLGH"/>
</dbReference>
<dbReference type="RefSeq" id="WP_407347936.1">
    <property type="nucleotide sequence ID" value="NZ_CP136864.1"/>
</dbReference>
<protein>
    <recommendedName>
        <fullName evidence="11">Flagellar L-ring protein</fullName>
    </recommendedName>
    <alternativeName>
        <fullName evidence="11">Basal body L-ring protein</fullName>
    </alternativeName>
</protein>
<evidence type="ECO:0000256" key="1">
    <source>
        <dbReference type="ARBA" id="ARBA00002591"/>
    </source>
</evidence>
<organism evidence="12 13">
    <name type="scientific">Congregibacter variabilis</name>
    <dbReference type="NCBI Taxonomy" id="3081200"/>
    <lineage>
        <taxon>Bacteria</taxon>
        <taxon>Pseudomonadati</taxon>
        <taxon>Pseudomonadota</taxon>
        <taxon>Gammaproteobacteria</taxon>
        <taxon>Cellvibrionales</taxon>
        <taxon>Halieaceae</taxon>
        <taxon>Congregibacter</taxon>
    </lineage>
</organism>
<dbReference type="PANTHER" id="PTHR34933:SF1">
    <property type="entry name" value="FLAGELLAR L-RING PROTEIN"/>
    <property type="match status" value="1"/>
</dbReference>
<evidence type="ECO:0000256" key="10">
    <source>
        <dbReference type="ARBA" id="ARBA00023288"/>
    </source>
</evidence>
<dbReference type="EMBL" id="CP136864">
    <property type="protein sequence ID" value="WOJ93289.1"/>
    <property type="molecule type" value="Genomic_DNA"/>
</dbReference>
<keyword evidence="5 11" id="KW-0732">Signal</keyword>
<evidence type="ECO:0000256" key="4">
    <source>
        <dbReference type="ARBA" id="ARBA00011439"/>
    </source>
</evidence>
<dbReference type="PANTHER" id="PTHR34933">
    <property type="entry name" value="FLAGELLAR L-RING PROTEIN"/>
    <property type="match status" value="1"/>
</dbReference>
<keyword evidence="12" id="KW-0969">Cilium</keyword>
<evidence type="ECO:0000256" key="8">
    <source>
        <dbReference type="ARBA" id="ARBA00023143"/>
    </source>
</evidence>
<keyword evidence="8 11" id="KW-0975">Bacterial flagellum</keyword>
<keyword evidence="12" id="KW-0282">Flagellum</keyword>
<evidence type="ECO:0000313" key="12">
    <source>
        <dbReference type="EMBL" id="WOJ93289.1"/>
    </source>
</evidence>
<dbReference type="PROSITE" id="PS51257">
    <property type="entry name" value="PROKAR_LIPOPROTEIN"/>
    <property type="match status" value="1"/>
</dbReference>
<keyword evidence="6 11" id="KW-0472">Membrane</keyword>
<proteinExistence type="inferred from homology"/>
<evidence type="ECO:0000256" key="7">
    <source>
        <dbReference type="ARBA" id="ARBA00023139"/>
    </source>
</evidence>
<evidence type="ECO:0000256" key="9">
    <source>
        <dbReference type="ARBA" id="ARBA00023237"/>
    </source>
</evidence>
<dbReference type="HAMAP" id="MF_00415">
    <property type="entry name" value="FlgH"/>
    <property type="match status" value="1"/>
</dbReference>
<reference evidence="12 13" key="1">
    <citation type="submission" date="2023-10" db="EMBL/GenBank/DDBJ databases">
        <title>Two novel species belonging to the OM43/NOR5 clade.</title>
        <authorList>
            <person name="Park M."/>
        </authorList>
    </citation>
    <scope>NUCLEOTIDE SEQUENCE [LARGE SCALE GENOMIC DNA]</scope>
    <source>
        <strain evidence="12 13">IMCC43200</strain>
    </source>
</reference>
<accession>A0ABZ0I3T9</accession>
<name>A0ABZ0I3T9_9GAMM</name>
<keyword evidence="13" id="KW-1185">Reference proteome</keyword>
<dbReference type="InterPro" id="IPR000527">
    <property type="entry name" value="Flag_Lring"/>
</dbReference>
<evidence type="ECO:0000313" key="13">
    <source>
        <dbReference type="Proteomes" id="UP001626537"/>
    </source>
</evidence>
<sequence length="229" mass="24549">MTSLRNTVWIAAALLAGCAGVESDSPPEYVKIEPIEYPEVTVSTAPVTGSLYASNRSMFLFEDVRAHEIGDIVSVVLVESTSATKSADTDVSKDGSVSIVDPTVFGAPVTINNGRYNLGTELSSSSAFESEGSSNQSNRLNGSIAVQVSRVLPNGNLEIQGEKWIKINQGDEYIRLRGIVRPEDLSPTNTIPSTLVADARISYGGTGILNESNTPGWLTRFFMSPLMPF</sequence>
<comment type="similarity">
    <text evidence="3 11">Belongs to the FlgH family.</text>
</comment>
<keyword evidence="9 11" id="KW-0998">Cell outer membrane</keyword>
<keyword evidence="7" id="KW-0564">Palmitate</keyword>
<evidence type="ECO:0000256" key="5">
    <source>
        <dbReference type="ARBA" id="ARBA00022729"/>
    </source>
</evidence>